<evidence type="ECO:0000256" key="1">
    <source>
        <dbReference type="SAM" id="MobiDB-lite"/>
    </source>
</evidence>
<evidence type="ECO:0000256" key="2">
    <source>
        <dbReference type="SAM" id="Phobius"/>
    </source>
</evidence>
<keyword evidence="2" id="KW-0812">Transmembrane</keyword>
<keyword evidence="2" id="KW-0472">Membrane</keyword>
<organism evidence="3 4">
    <name type="scientific">Clarias magur</name>
    <name type="common">Asian catfish</name>
    <name type="synonym">Macropteronotus magur</name>
    <dbReference type="NCBI Taxonomy" id="1594786"/>
    <lineage>
        <taxon>Eukaryota</taxon>
        <taxon>Metazoa</taxon>
        <taxon>Chordata</taxon>
        <taxon>Craniata</taxon>
        <taxon>Vertebrata</taxon>
        <taxon>Euteleostomi</taxon>
        <taxon>Actinopterygii</taxon>
        <taxon>Neopterygii</taxon>
        <taxon>Teleostei</taxon>
        <taxon>Ostariophysi</taxon>
        <taxon>Siluriformes</taxon>
        <taxon>Clariidae</taxon>
        <taxon>Clarias</taxon>
    </lineage>
</organism>
<dbReference type="EMBL" id="QNUK01000048">
    <property type="protein sequence ID" value="KAF5905089.1"/>
    <property type="molecule type" value="Genomic_DNA"/>
</dbReference>
<evidence type="ECO:0000313" key="4">
    <source>
        <dbReference type="Proteomes" id="UP000727407"/>
    </source>
</evidence>
<feature type="transmembrane region" description="Helical" evidence="2">
    <location>
        <begin position="54"/>
        <end position="74"/>
    </location>
</feature>
<sequence length="87" mass="9764">MEPTHVDRRRNRSTPPTLPTISFPLRADEARDKENENGVELCCKMKSVMTKSAISITCSLFAPIGSVVLPAVSYNRKQACWSRRLSL</sequence>
<feature type="region of interest" description="Disordered" evidence="1">
    <location>
        <begin position="1"/>
        <end position="22"/>
    </location>
</feature>
<feature type="non-terminal residue" evidence="3">
    <location>
        <position position="87"/>
    </location>
</feature>
<name>A0A8J4U5M8_CLAMG</name>
<comment type="caution">
    <text evidence="3">The sequence shown here is derived from an EMBL/GenBank/DDBJ whole genome shotgun (WGS) entry which is preliminary data.</text>
</comment>
<dbReference type="AlphaFoldDB" id="A0A8J4U5M8"/>
<reference evidence="3" key="1">
    <citation type="submission" date="2020-07" db="EMBL/GenBank/DDBJ databases">
        <title>Clarias magur genome sequencing, assembly and annotation.</title>
        <authorList>
            <person name="Kushwaha B."/>
            <person name="Kumar R."/>
            <person name="Das P."/>
            <person name="Joshi C.G."/>
            <person name="Kumar D."/>
            <person name="Nagpure N.S."/>
            <person name="Pandey M."/>
            <person name="Agarwal S."/>
            <person name="Srivastava S."/>
            <person name="Singh M."/>
            <person name="Sahoo L."/>
            <person name="Jayasankar P."/>
            <person name="Meher P.K."/>
            <person name="Koringa P.G."/>
            <person name="Iquebal M.A."/>
            <person name="Das S.P."/>
            <person name="Bit A."/>
            <person name="Patnaik S."/>
            <person name="Patel N."/>
            <person name="Shah T.M."/>
            <person name="Hinsu A."/>
            <person name="Jena J.K."/>
        </authorList>
    </citation>
    <scope>NUCLEOTIDE SEQUENCE</scope>
    <source>
        <strain evidence="3">CIFAMagur01</strain>
        <tissue evidence="3">Testis</tissue>
    </source>
</reference>
<keyword evidence="4" id="KW-1185">Reference proteome</keyword>
<accession>A0A8J4U5M8</accession>
<evidence type="ECO:0000313" key="3">
    <source>
        <dbReference type="EMBL" id="KAF5905089.1"/>
    </source>
</evidence>
<keyword evidence="2" id="KW-1133">Transmembrane helix</keyword>
<gene>
    <name evidence="3" type="ORF">DAT39_005099</name>
</gene>
<dbReference type="Proteomes" id="UP000727407">
    <property type="component" value="Unassembled WGS sequence"/>
</dbReference>
<proteinExistence type="predicted"/>
<protein>
    <submittedName>
        <fullName evidence="3">Uncharacterized protein</fullName>
    </submittedName>
</protein>